<dbReference type="PROSITE" id="PS51462">
    <property type="entry name" value="NUDIX"/>
    <property type="match status" value="2"/>
</dbReference>
<comment type="similarity">
    <text evidence="2">Belongs to the Nudix hydrolase family.</text>
</comment>
<dbReference type="PROSITE" id="PS00893">
    <property type="entry name" value="NUDIX_BOX"/>
    <property type="match status" value="1"/>
</dbReference>
<evidence type="ECO:0000256" key="2">
    <source>
        <dbReference type="ARBA" id="ARBA00005582"/>
    </source>
</evidence>
<dbReference type="PRINTS" id="PR01402">
    <property type="entry name" value="MUTATORMUTX"/>
</dbReference>
<evidence type="ECO:0000313" key="7">
    <source>
        <dbReference type="EMBL" id="HIZ73859.1"/>
    </source>
</evidence>
<dbReference type="SUPFAM" id="SSF55811">
    <property type="entry name" value="Nudix"/>
    <property type="match status" value="2"/>
</dbReference>
<name>A0A9D2G6B2_9FIRM</name>
<keyword evidence="5" id="KW-0460">Magnesium</keyword>
<evidence type="ECO:0000256" key="3">
    <source>
        <dbReference type="ARBA" id="ARBA00022723"/>
    </source>
</evidence>
<dbReference type="GO" id="GO:0008413">
    <property type="term" value="F:8-oxo-7,8-dihydroguanosine triphosphate pyrophosphatase activity"/>
    <property type="evidence" value="ECO:0007669"/>
    <property type="project" value="InterPro"/>
</dbReference>
<dbReference type="CDD" id="cd04692">
    <property type="entry name" value="NUDIX_Hydrolase"/>
    <property type="match status" value="1"/>
</dbReference>
<dbReference type="InterPro" id="IPR020084">
    <property type="entry name" value="NUDIX_hydrolase_CS"/>
</dbReference>
<evidence type="ECO:0000256" key="4">
    <source>
        <dbReference type="ARBA" id="ARBA00022801"/>
    </source>
</evidence>
<dbReference type="InterPro" id="IPR003562">
    <property type="entry name" value="Mutator_MutX_prot"/>
</dbReference>
<dbReference type="PANTHER" id="PTHR43758">
    <property type="entry name" value="7,8-DIHYDRO-8-OXOGUANINE TRIPHOSPHATASE"/>
    <property type="match status" value="1"/>
</dbReference>
<dbReference type="AlphaFoldDB" id="A0A9D2G6B2"/>
<feature type="domain" description="Nudix hydrolase" evidence="6">
    <location>
        <begin position="184"/>
        <end position="331"/>
    </location>
</feature>
<dbReference type="InterPro" id="IPR015797">
    <property type="entry name" value="NUDIX_hydrolase-like_dom_sf"/>
</dbReference>
<reference evidence="7" key="2">
    <citation type="submission" date="2021-04" db="EMBL/GenBank/DDBJ databases">
        <authorList>
            <person name="Gilroy R."/>
        </authorList>
    </citation>
    <scope>NUCLEOTIDE SEQUENCE</scope>
    <source>
        <strain evidence="7">CHK196-3914</strain>
    </source>
</reference>
<sequence length="347" mass="40094">MASRLSTLCYIEREGQYLMLHRTVKENDVNRDKWIGVGGHFEHGESPEECLLREVKEETGYTLTSWRYRGIVTFVYGEDVVEYMSLYTADRFEGVPIRCDEGELEWVDKEKVWSLELWEGDKIFFRLLDEGRDFFSLKLVYNRDDILQYAALDGAPMELFDERNPDGSRTGVIKERGVAHMEGALHATVHTWIVRPNDRSGYDVLLQKRSETKDSNPGCYDISSAGHVDAGCDYPESALRELREELGITARPEQLEEVGMRRCGFEGVFYGRIFRDNELSMIYLYREPVEAENLVLQKSEVSEVIWMDYAECREKILADSFENCIYIEEFDMIGEALGIPEKGNGDI</sequence>
<feature type="domain" description="Nudix hydrolase" evidence="6">
    <location>
        <begin position="2"/>
        <end position="130"/>
    </location>
</feature>
<dbReference type="EMBL" id="DXAY01000028">
    <property type="protein sequence ID" value="HIZ73859.1"/>
    <property type="molecule type" value="Genomic_DNA"/>
</dbReference>
<accession>A0A9D2G6B2</accession>
<dbReference type="GO" id="GO:0006281">
    <property type="term" value="P:DNA repair"/>
    <property type="evidence" value="ECO:0007669"/>
    <property type="project" value="InterPro"/>
</dbReference>
<dbReference type="Pfam" id="PF00293">
    <property type="entry name" value="NUDIX"/>
    <property type="match status" value="2"/>
</dbReference>
<comment type="cofactor">
    <cofactor evidence="1">
        <name>Mg(2+)</name>
        <dbReference type="ChEBI" id="CHEBI:18420"/>
    </cofactor>
</comment>
<keyword evidence="4" id="KW-0378">Hydrolase</keyword>
<dbReference type="PANTHER" id="PTHR43758:SF2">
    <property type="entry name" value="OXIDIZED PURINE NUCLEOSIDE TRIPHOSPHATE HYDROLASE"/>
    <property type="match status" value="1"/>
</dbReference>
<gene>
    <name evidence="7" type="ORF">H9723_01260</name>
</gene>
<reference evidence="7" key="1">
    <citation type="journal article" date="2021" name="PeerJ">
        <title>Extensive microbial diversity within the chicken gut microbiome revealed by metagenomics and culture.</title>
        <authorList>
            <person name="Gilroy R."/>
            <person name="Ravi A."/>
            <person name="Getino M."/>
            <person name="Pursley I."/>
            <person name="Horton D.L."/>
            <person name="Alikhan N.F."/>
            <person name="Baker D."/>
            <person name="Gharbi K."/>
            <person name="Hall N."/>
            <person name="Watson M."/>
            <person name="Adriaenssens E.M."/>
            <person name="Foster-Nyarko E."/>
            <person name="Jarju S."/>
            <person name="Secka A."/>
            <person name="Antonio M."/>
            <person name="Oren A."/>
            <person name="Chaudhuri R.R."/>
            <person name="La Ragione R."/>
            <person name="Hildebrand F."/>
            <person name="Pallen M.J."/>
        </authorList>
    </citation>
    <scope>NUCLEOTIDE SEQUENCE</scope>
    <source>
        <strain evidence="7">CHK196-3914</strain>
    </source>
</reference>
<evidence type="ECO:0000313" key="8">
    <source>
        <dbReference type="Proteomes" id="UP000824116"/>
    </source>
</evidence>
<comment type="caution">
    <text evidence="7">The sequence shown here is derived from an EMBL/GenBank/DDBJ whole genome shotgun (WGS) entry which is preliminary data.</text>
</comment>
<dbReference type="Proteomes" id="UP000824116">
    <property type="component" value="Unassembled WGS sequence"/>
</dbReference>
<keyword evidence="3" id="KW-0479">Metal-binding</keyword>
<dbReference type="GO" id="GO:0046872">
    <property type="term" value="F:metal ion binding"/>
    <property type="evidence" value="ECO:0007669"/>
    <property type="project" value="UniProtKB-KW"/>
</dbReference>
<evidence type="ECO:0000256" key="5">
    <source>
        <dbReference type="ARBA" id="ARBA00022842"/>
    </source>
</evidence>
<dbReference type="Gene3D" id="3.90.79.10">
    <property type="entry name" value="Nucleoside Triphosphate Pyrophosphohydrolase"/>
    <property type="match status" value="2"/>
</dbReference>
<dbReference type="CDD" id="cd18886">
    <property type="entry name" value="NUDIX_MutT_Nudt1"/>
    <property type="match status" value="1"/>
</dbReference>
<proteinExistence type="inferred from homology"/>
<organism evidence="7 8">
    <name type="scientific">Candidatus Mediterraneibacter stercoravium</name>
    <dbReference type="NCBI Taxonomy" id="2838685"/>
    <lineage>
        <taxon>Bacteria</taxon>
        <taxon>Bacillati</taxon>
        <taxon>Bacillota</taxon>
        <taxon>Clostridia</taxon>
        <taxon>Lachnospirales</taxon>
        <taxon>Lachnospiraceae</taxon>
        <taxon>Mediterraneibacter</taxon>
    </lineage>
</organism>
<evidence type="ECO:0000259" key="6">
    <source>
        <dbReference type="PROSITE" id="PS51462"/>
    </source>
</evidence>
<protein>
    <submittedName>
        <fullName evidence="7">NUDIX domain-containing protein</fullName>
    </submittedName>
</protein>
<evidence type="ECO:0000256" key="1">
    <source>
        <dbReference type="ARBA" id="ARBA00001946"/>
    </source>
</evidence>
<dbReference type="InterPro" id="IPR000086">
    <property type="entry name" value="NUDIX_hydrolase_dom"/>
</dbReference>